<accession>A0ABW9RW58</accession>
<sequence>MGEKKGFMSFFKLDSLFDHLTSFIESKVDIYKIELREEASKALSKLMVGLLLFSLGWFFIMFLSIAAGYYFSALLGSFFYGFLIISGIYLLFFTLVFLLKEQLGLKEFFGKQIENWLNSDK</sequence>
<dbReference type="InterPro" id="IPR009937">
    <property type="entry name" value="Phage_holin_3_6"/>
</dbReference>
<keyword evidence="1" id="KW-0472">Membrane</keyword>
<keyword evidence="1" id="KW-0812">Transmembrane</keyword>
<keyword evidence="3" id="KW-1185">Reference proteome</keyword>
<comment type="caution">
    <text evidence="2">The sequence shown here is derived from an EMBL/GenBank/DDBJ whole genome shotgun (WGS) entry which is preliminary data.</text>
</comment>
<dbReference type="EMBL" id="SMLW01000663">
    <property type="protein sequence ID" value="MTI28427.1"/>
    <property type="molecule type" value="Genomic_DNA"/>
</dbReference>
<gene>
    <name evidence="2" type="ORF">E1163_25955</name>
</gene>
<dbReference type="RefSeq" id="WP_155175935.1">
    <property type="nucleotide sequence ID" value="NZ_BAAAFL010000012.1"/>
</dbReference>
<evidence type="ECO:0000313" key="3">
    <source>
        <dbReference type="Proteomes" id="UP000798808"/>
    </source>
</evidence>
<organism evidence="2 3">
    <name type="scientific">Fulvivirga kasyanovii</name>
    <dbReference type="NCBI Taxonomy" id="396812"/>
    <lineage>
        <taxon>Bacteria</taxon>
        <taxon>Pseudomonadati</taxon>
        <taxon>Bacteroidota</taxon>
        <taxon>Cytophagia</taxon>
        <taxon>Cytophagales</taxon>
        <taxon>Fulvivirgaceae</taxon>
        <taxon>Fulvivirga</taxon>
    </lineage>
</organism>
<protein>
    <recommendedName>
        <fullName evidence="4">Phage holin family protein</fullName>
    </recommendedName>
</protein>
<feature type="transmembrane region" description="Helical" evidence="1">
    <location>
        <begin position="46"/>
        <end position="71"/>
    </location>
</feature>
<evidence type="ECO:0008006" key="4">
    <source>
        <dbReference type="Google" id="ProtNLM"/>
    </source>
</evidence>
<evidence type="ECO:0000256" key="1">
    <source>
        <dbReference type="SAM" id="Phobius"/>
    </source>
</evidence>
<proteinExistence type="predicted"/>
<dbReference type="Pfam" id="PF07332">
    <property type="entry name" value="Phage_holin_3_6"/>
    <property type="match status" value="1"/>
</dbReference>
<keyword evidence="1" id="KW-1133">Transmembrane helix</keyword>
<evidence type="ECO:0000313" key="2">
    <source>
        <dbReference type="EMBL" id="MTI28427.1"/>
    </source>
</evidence>
<dbReference type="Proteomes" id="UP000798808">
    <property type="component" value="Unassembled WGS sequence"/>
</dbReference>
<feature type="transmembrane region" description="Helical" evidence="1">
    <location>
        <begin position="77"/>
        <end position="99"/>
    </location>
</feature>
<name>A0ABW9RW58_9BACT</name>
<reference evidence="2 3" key="1">
    <citation type="submission" date="2019-02" db="EMBL/GenBank/DDBJ databases">
        <authorList>
            <person name="Goldberg S.R."/>
            <person name="Haltli B.A."/>
            <person name="Correa H."/>
            <person name="Russell K.G."/>
        </authorList>
    </citation>
    <scope>NUCLEOTIDE SEQUENCE [LARGE SCALE GENOMIC DNA]</scope>
    <source>
        <strain evidence="2 3">JCM 16186</strain>
    </source>
</reference>